<protein>
    <recommendedName>
        <fullName evidence="1">F-box domain-containing protein</fullName>
    </recommendedName>
</protein>
<evidence type="ECO:0000259" key="1">
    <source>
        <dbReference type="PROSITE" id="PS50181"/>
    </source>
</evidence>
<dbReference type="PANTHER" id="PTHR38926">
    <property type="entry name" value="F-BOX DOMAIN CONTAINING PROTEIN, EXPRESSED"/>
    <property type="match status" value="1"/>
</dbReference>
<gene>
    <name evidence="2" type="ORF">Hypma_000056</name>
</gene>
<dbReference type="PANTHER" id="PTHR38926:SF5">
    <property type="entry name" value="F-BOX AND LEUCINE-RICH REPEAT PROTEIN 6"/>
    <property type="match status" value="1"/>
</dbReference>
<dbReference type="InterPro" id="IPR036047">
    <property type="entry name" value="F-box-like_dom_sf"/>
</dbReference>
<organism evidence="2 3">
    <name type="scientific">Hypsizygus marmoreus</name>
    <name type="common">White beech mushroom</name>
    <name type="synonym">Agaricus marmoreus</name>
    <dbReference type="NCBI Taxonomy" id="39966"/>
    <lineage>
        <taxon>Eukaryota</taxon>
        <taxon>Fungi</taxon>
        <taxon>Dikarya</taxon>
        <taxon>Basidiomycota</taxon>
        <taxon>Agaricomycotina</taxon>
        <taxon>Agaricomycetes</taxon>
        <taxon>Agaricomycetidae</taxon>
        <taxon>Agaricales</taxon>
        <taxon>Tricholomatineae</taxon>
        <taxon>Lyophyllaceae</taxon>
        <taxon>Hypsizygus</taxon>
    </lineage>
</organism>
<keyword evidence="3" id="KW-1185">Reference proteome</keyword>
<dbReference type="PROSITE" id="PS50181">
    <property type="entry name" value="FBOX"/>
    <property type="match status" value="1"/>
</dbReference>
<dbReference type="Gene3D" id="1.20.1280.50">
    <property type="match status" value="1"/>
</dbReference>
<dbReference type="SUPFAM" id="SSF52047">
    <property type="entry name" value="RNI-like"/>
    <property type="match status" value="1"/>
</dbReference>
<dbReference type="OrthoDB" id="3042049at2759"/>
<sequence>MPEDVVTVLETAEKAHSMLAQLDERMLQNILDLVEADTVRLNAEIAPLETQQTNALQQITRMERVLAPLVMAILPNEVLVNIFKLCRDGPVVLESGTCRPMPLAPLAHVCRKWRSIIMETPTMWNDLLLDYKRWSDTVSVTQAAQKCLSRAGSWSPIVIRTRRPASHGARRGADDTINPIASLIIPFSQRLKTIAISFPYVWLRSFLILPPGSIPNLESADIEMMSGPVDDNPVLSEVITVFSNAPNLRQLTFRMHARDLVRHNHHLPQPTPPPVLAPGVQLPLPWTQLTHLAFFDIPVPFSLCHQMIRLCTSLLSFAATRLGEIDAPVPSETRSPTLRSLTFETGGDPGFFQQYCHPLVLPNLKHLTLSNSETIHFRRDVFSSLLSRLTCCLTALTLSFIIERDVIEPLLRSIPSLTVVEFKWSSFPPSVIEKMMHWELVPGLRRLQCGMDSRVLKLFFELLELRWRDAAHSGVEGYNGIESANIFYNPESFEKLKEVRAYVRGLGEKAMGIEIDSDKRRDEFEAMQNSHQGW</sequence>
<comment type="caution">
    <text evidence="2">The sequence shown here is derived from an EMBL/GenBank/DDBJ whole genome shotgun (WGS) entry which is preliminary data.</text>
</comment>
<proteinExistence type="predicted"/>
<dbReference type="AlphaFoldDB" id="A0A369K911"/>
<dbReference type="InterPro" id="IPR001810">
    <property type="entry name" value="F-box_dom"/>
</dbReference>
<dbReference type="InterPro" id="IPR032675">
    <property type="entry name" value="LRR_dom_sf"/>
</dbReference>
<dbReference type="EMBL" id="LUEZ02000001">
    <property type="protein sequence ID" value="RDB31081.1"/>
    <property type="molecule type" value="Genomic_DNA"/>
</dbReference>
<dbReference type="Proteomes" id="UP000076154">
    <property type="component" value="Unassembled WGS sequence"/>
</dbReference>
<evidence type="ECO:0000313" key="3">
    <source>
        <dbReference type="Proteomes" id="UP000076154"/>
    </source>
</evidence>
<dbReference type="Pfam" id="PF12937">
    <property type="entry name" value="F-box-like"/>
    <property type="match status" value="1"/>
</dbReference>
<name>A0A369K911_HYPMA</name>
<dbReference type="SUPFAM" id="SSF81383">
    <property type="entry name" value="F-box domain"/>
    <property type="match status" value="1"/>
</dbReference>
<dbReference type="Gene3D" id="3.80.10.10">
    <property type="entry name" value="Ribonuclease Inhibitor"/>
    <property type="match status" value="1"/>
</dbReference>
<dbReference type="InParanoid" id="A0A369K911"/>
<accession>A0A369K911</accession>
<feature type="domain" description="F-box" evidence="1">
    <location>
        <begin position="68"/>
        <end position="127"/>
    </location>
</feature>
<evidence type="ECO:0000313" key="2">
    <source>
        <dbReference type="EMBL" id="RDB31081.1"/>
    </source>
</evidence>
<reference evidence="2" key="1">
    <citation type="submission" date="2018-04" db="EMBL/GenBank/DDBJ databases">
        <title>Whole genome sequencing of Hypsizygus marmoreus.</title>
        <authorList>
            <person name="Choi I.-G."/>
            <person name="Min B."/>
            <person name="Kim J.-G."/>
            <person name="Kim S."/>
            <person name="Oh Y.-L."/>
            <person name="Kong W.-S."/>
            <person name="Park H."/>
            <person name="Jeong J."/>
            <person name="Song E.-S."/>
        </authorList>
    </citation>
    <scope>NUCLEOTIDE SEQUENCE [LARGE SCALE GENOMIC DNA]</scope>
    <source>
        <strain evidence="2">51987-8</strain>
    </source>
</reference>